<evidence type="ECO:0000313" key="4">
    <source>
        <dbReference type="Proteomes" id="UP001305779"/>
    </source>
</evidence>
<dbReference type="NCBIfam" id="TIGR01755">
    <property type="entry name" value="flav_wrbA"/>
    <property type="match status" value="1"/>
</dbReference>
<name>A0ABR0E0I4_ZASCE</name>
<evidence type="ECO:0000313" key="3">
    <source>
        <dbReference type="EMBL" id="KAK4494932.1"/>
    </source>
</evidence>
<dbReference type="NCBIfam" id="NF002999">
    <property type="entry name" value="PRK03767.1"/>
    <property type="match status" value="1"/>
</dbReference>
<sequence>MSPKIAIVYYSTYGHLATLARAEAAGITTAGGTADLYQLPETLPPDILTKMSAPPKDTTIPTLTSGAQLEAYDGFLLGVPTRYGSMPAQWKTFWDSMGGEWQKGAFWGKYAGVFVGSGSQGGGQEVTVMGMLSTLVHHGALFVPLGYKTVFGTLTDLSEARGGSPWGAGTFAPSEMELSLAREQGKMFYEHLARVKFD</sequence>
<dbReference type="Gene3D" id="3.40.50.360">
    <property type="match status" value="1"/>
</dbReference>
<evidence type="ECO:0000259" key="2">
    <source>
        <dbReference type="PROSITE" id="PS50902"/>
    </source>
</evidence>
<comment type="caution">
    <text evidence="3">The sequence shown here is derived from an EMBL/GenBank/DDBJ whole genome shotgun (WGS) entry which is preliminary data.</text>
</comment>
<dbReference type="InterPro" id="IPR010089">
    <property type="entry name" value="Flavoprotein_WrbA-like"/>
</dbReference>
<dbReference type="Proteomes" id="UP001305779">
    <property type="component" value="Unassembled WGS sequence"/>
</dbReference>
<protein>
    <recommendedName>
        <fullName evidence="2">Flavodoxin-like domain-containing protein</fullName>
    </recommendedName>
</protein>
<reference evidence="3 4" key="1">
    <citation type="journal article" date="2023" name="G3 (Bethesda)">
        <title>A chromosome-level genome assembly of Zasmidium syzygii isolated from banana leaves.</title>
        <authorList>
            <person name="van Westerhoven A.C."/>
            <person name="Mehrabi R."/>
            <person name="Talebi R."/>
            <person name="Steentjes M.B.F."/>
            <person name="Corcolon B."/>
            <person name="Chong P.A."/>
            <person name="Kema G.H.J."/>
            <person name="Seidl M.F."/>
        </authorList>
    </citation>
    <scope>NUCLEOTIDE SEQUENCE [LARGE SCALE GENOMIC DNA]</scope>
    <source>
        <strain evidence="3 4">P124</strain>
    </source>
</reference>
<dbReference type="PANTHER" id="PTHR30546:SF23">
    <property type="entry name" value="FLAVOPROTEIN-LIKE PROTEIN YCP4-RELATED"/>
    <property type="match status" value="1"/>
</dbReference>
<dbReference type="SUPFAM" id="SSF52218">
    <property type="entry name" value="Flavoproteins"/>
    <property type="match status" value="1"/>
</dbReference>
<comment type="similarity">
    <text evidence="1">Belongs to the WrbA family.</text>
</comment>
<proteinExistence type="inferred from homology"/>
<dbReference type="EMBL" id="JAXOVC010000013">
    <property type="protein sequence ID" value="KAK4494932.1"/>
    <property type="molecule type" value="Genomic_DNA"/>
</dbReference>
<gene>
    <name evidence="3" type="ORF">PRZ48_014288</name>
</gene>
<accession>A0ABR0E0I4</accession>
<dbReference type="InterPro" id="IPR005025">
    <property type="entry name" value="FMN_Rdtase-like_dom"/>
</dbReference>
<dbReference type="PROSITE" id="PS50902">
    <property type="entry name" value="FLAVODOXIN_LIKE"/>
    <property type="match status" value="1"/>
</dbReference>
<evidence type="ECO:0000256" key="1">
    <source>
        <dbReference type="ARBA" id="ARBA00006961"/>
    </source>
</evidence>
<keyword evidence="4" id="KW-1185">Reference proteome</keyword>
<dbReference type="Pfam" id="PF03358">
    <property type="entry name" value="FMN_red"/>
    <property type="match status" value="1"/>
</dbReference>
<dbReference type="InterPro" id="IPR029039">
    <property type="entry name" value="Flavoprotein-like_sf"/>
</dbReference>
<feature type="domain" description="Flavodoxin-like" evidence="2">
    <location>
        <begin position="5"/>
        <end position="193"/>
    </location>
</feature>
<dbReference type="PANTHER" id="PTHR30546">
    <property type="entry name" value="FLAVODOXIN-RELATED PROTEIN WRBA-RELATED"/>
    <property type="match status" value="1"/>
</dbReference>
<organism evidence="3 4">
    <name type="scientific">Zasmidium cellare</name>
    <name type="common">Wine cellar mold</name>
    <name type="synonym">Racodium cellare</name>
    <dbReference type="NCBI Taxonomy" id="395010"/>
    <lineage>
        <taxon>Eukaryota</taxon>
        <taxon>Fungi</taxon>
        <taxon>Dikarya</taxon>
        <taxon>Ascomycota</taxon>
        <taxon>Pezizomycotina</taxon>
        <taxon>Dothideomycetes</taxon>
        <taxon>Dothideomycetidae</taxon>
        <taxon>Mycosphaerellales</taxon>
        <taxon>Mycosphaerellaceae</taxon>
        <taxon>Zasmidium</taxon>
    </lineage>
</organism>
<dbReference type="InterPro" id="IPR008254">
    <property type="entry name" value="Flavodoxin/NO_synth"/>
</dbReference>